<protein>
    <recommendedName>
        <fullName evidence="2">NACHT domain-containing protein</fullName>
    </recommendedName>
</protein>
<dbReference type="PROSITE" id="PS00675">
    <property type="entry name" value="SIGMA54_INTERACT_1"/>
    <property type="match status" value="1"/>
</dbReference>
<dbReference type="PANTHER" id="PTHR46312">
    <property type="entry name" value="NACHT DOMAIN-CONTAINING PROTEIN"/>
    <property type="match status" value="1"/>
</dbReference>
<reference evidence="3 4" key="1">
    <citation type="journal article" date="2023" name="Sci. Data">
        <title>Genome assembly of the Korean intertidal mud-creeper Batillaria attramentaria.</title>
        <authorList>
            <person name="Patra A.K."/>
            <person name="Ho P.T."/>
            <person name="Jun S."/>
            <person name="Lee S.J."/>
            <person name="Kim Y."/>
            <person name="Won Y.J."/>
        </authorList>
    </citation>
    <scope>NUCLEOTIDE SEQUENCE [LARGE SCALE GENOMIC DNA]</scope>
    <source>
        <strain evidence="3">Wonlab-2016</strain>
    </source>
</reference>
<name>A0ABD0J4I8_9CAEN</name>
<dbReference type="AlphaFoldDB" id="A0ABD0J4I8"/>
<keyword evidence="4" id="KW-1185">Reference proteome</keyword>
<evidence type="ECO:0000313" key="4">
    <source>
        <dbReference type="Proteomes" id="UP001519460"/>
    </source>
</evidence>
<dbReference type="InterPro" id="IPR027417">
    <property type="entry name" value="P-loop_NTPase"/>
</dbReference>
<dbReference type="EMBL" id="JACVVK020000658">
    <property type="protein sequence ID" value="KAK7459430.1"/>
    <property type="molecule type" value="Genomic_DNA"/>
</dbReference>
<evidence type="ECO:0000259" key="2">
    <source>
        <dbReference type="PROSITE" id="PS50837"/>
    </source>
</evidence>
<feature type="non-terminal residue" evidence="3">
    <location>
        <position position="1"/>
    </location>
</feature>
<dbReference type="PANTHER" id="PTHR46312:SF2">
    <property type="entry name" value="NUCLEOTIDE-BINDING OLIGOMERIZATION DOMAIN-CONTAINING PROTEIN 2-LIKE"/>
    <property type="match status" value="1"/>
</dbReference>
<evidence type="ECO:0000313" key="3">
    <source>
        <dbReference type="EMBL" id="KAK7459430.1"/>
    </source>
</evidence>
<feature type="domain" description="NACHT" evidence="2">
    <location>
        <begin position="65"/>
        <end position="153"/>
    </location>
</feature>
<gene>
    <name evidence="3" type="ORF">BaRGS_00038998</name>
</gene>
<dbReference type="Proteomes" id="UP001519460">
    <property type="component" value="Unassembled WGS sequence"/>
</dbReference>
<proteinExistence type="predicted"/>
<dbReference type="Gene3D" id="3.40.50.300">
    <property type="entry name" value="P-loop containing nucleotide triphosphate hydrolases"/>
    <property type="match status" value="1"/>
</dbReference>
<accession>A0ABD0J4I8</accession>
<organism evidence="3 4">
    <name type="scientific">Batillaria attramentaria</name>
    <dbReference type="NCBI Taxonomy" id="370345"/>
    <lineage>
        <taxon>Eukaryota</taxon>
        <taxon>Metazoa</taxon>
        <taxon>Spiralia</taxon>
        <taxon>Lophotrochozoa</taxon>
        <taxon>Mollusca</taxon>
        <taxon>Gastropoda</taxon>
        <taxon>Caenogastropoda</taxon>
        <taxon>Sorbeoconcha</taxon>
        <taxon>Cerithioidea</taxon>
        <taxon>Batillariidae</taxon>
        <taxon>Batillaria</taxon>
    </lineage>
</organism>
<feature type="region of interest" description="Disordered" evidence="1">
    <location>
        <begin position="340"/>
        <end position="360"/>
    </location>
</feature>
<comment type="caution">
    <text evidence="3">The sequence shown here is derived from an EMBL/GenBank/DDBJ whole genome shotgun (WGS) entry which is preliminary data.</text>
</comment>
<dbReference type="PROSITE" id="PS50837">
    <property type="entry name" value="NACHT"/>
    <property type="match status" value="1"/>
</dbReference>
<dbReference type="InterPro" id="IPR025662">
    <property type="entry name" value="Sigma_54_int_dom_ATP-bd_1"/>
</dbReference>
<evidence type="ECO:0000256" key="1">
    <source>
        <dbReference type="SAM" id="MobiDB-lite"/>
    </source>
</evidence>
<sequence length="360" mass="39776">VVTLCQEGLATHYRSLFSRVTPLPWSDTQASIRDVYVPLDVVTEDGKKLQLSHVLPPVVTSGRGKRVLVEGESGSGKTYLADMLTYMWAGQRAYFTNHYNFLILIDARTVQGSLAKAVYSQVLPENFKVGVDELWRILEANARDTVLVIDGFDGDNGNEELKQIVVGDTFRHATVLMTSRPEARAGKWLKPDYRLYVLGLSSLNVGRCLKSYAVIAQMTSEEYDEFHDVIISPEFEFRVHLGNPYVCLAVFGVYLATGEAGLASVTSLTSLFEQFLVAMATSFCRKTDIAVPGTEFPSDVISAISNLQALAYRMLVTKGKLLSESDLERVVTHLRAALQAGDEDENTATPTDDGSTEKER</sequence>
<dbReference type="SUPFAM" id="SSF52540">
    <property type="entry name" value="P-loop containing nucleoside triphosphate hydrolases"/>
    <property type="match status" value="1"/>
</dbReference>
<dbReference type="InterPro" id="IPR007111">
    <property type="entry name" value="NACHT_NTPase"/>
</dbReference>
<dbReference type="Pfam" id="PF05729">
    <property type="entry name" value="NACHT"/>
    <property type="match status" value="1"/>
</dbReference>